<feature type="domain" description="RNA polymerase sigma-70 region 2" evidence="6">
    <location>
        <begin position="17"/>
        <end position="78"/>
    </location>
</feature>
<dbReference type="EMBL" id="JAZGQK010000006">
    <property type="protein sequence ID" value="MEE6258129.1"/>
    <property type="molecule type" value="Genomic_DNA"/>
</dbReference>
<proteinExistence type="inferred from homology"/>
<dbReference type="InterPro" id="IPR013249">
    <property type="entry name" value="RNA_pol_sigma70_r4_t2"/>
</dbReference>
<dbReference type="Gene3D" id="1.10.10.10">
    <property type="entry name" value="Winged helix-like DNA-binding domain superfamily/Winged helix DNA-binding domain"/>
    <property type="match status" value="1"/>
</dbReference>
<gene>
    <name evidence="8" type="ORF">V1633_06430</name>
</gene>
<dbReference type="SUPFAM" id="SSF88946">
    <property type="entry name" value="Sigma2 domain of RNA polymerase sigma factors"/>
    <property type="match status" value="1"/>
</dbReference>
<evidence type="ECO:0000256" key="3">
    <source>
        <dbReference type="ARBA" id="ARBA00023082"/>
    </source>
</evidence>
<dbReference type="InterPro" id="IPR007627">
    <property type="entry name" value="RNA_pol_sigma70_r2"/>
</dbReference>
<dbReference type="PANTHER" id="PTHR43133">
    <property type="entry name" value="RNA POLYMERASE ECF-TYPE SIGMA FACTO"/>
    <property type="match status" value="1"/>
</dbReference>
<keyword evidence="2" id="KW-0805">Transcription regulation</keyword>
<evidence type="ECO:0000256" key="2">
    <source>
        <dbReference type="ARBA" id="ARBA00023015"/>
    </source>
</evidence>
<evidence type="ECO:0000259" key="6">
    <source>
        <dbReference type="Pfam" id="PF04542"/>
    </source>
</evidence>
<accession>A0ABU7RPF2</accession>
<evidence type="ECO:0000259" key="7">
    <source>
        <dbReference type="Pfam" id="PF08281"/>
    </source>
</evidence>
<dbReference type="Pfam" id="PF08281">
    <property type="entry name" value="Sigma70_r4_2"/>
    <property type="match status" value="1"/>
</dbReference>
<evidence type="ECO:0000256" key="5">
    <source>
        <dbReference type="ARBA" id="ARBA00023163"/>
    </source>
</evidence>
<dbReference type="InterPro" id="IPR039425">
    <property type="entry name" value="RNA_pol_sigma-70-like"/>
</dbReference>
<organism evidence="8 9">
    <name type="scientific">Plantactinospora sonchi</name>
    <dbReference type="NCBI Taxonomy" id="1544735"/>
    <lineage>
        <taxon>Bacteria</taxon>
        <taxon>Bacillati</taxon>
        <taxon>Actinomycetota</taxon>
        <taxon>Actinomycetes</taxon>
        <taxon>Micromonosporales</taxon>
        <taxon>Micromonosporaceae</taxon>
        <taxon>Plantactinospora</taxon>
    </lineage>
</organism>
<name>A0ABU7RPF2_9ACTN</name>
<keyword evidence="9" id="KW-1185">Reference proteome</keyword>
<feature type="domain" description="RNA polymerase sigma factor 70 region 4 type 2" evidence="7">
    <location>
        <begin position="102"/>
        <end position="154"/>
    </location>
</feature>
<dbReference type="InterPro" id="IPR014284">
    <property type="entry name" value="RNA_pol_sigma-70_dom"/>
</dbReference>
<dbReference type="InterPro" id="IPR013325">
    <property type="entry name" value="RNA_pol_sigma_r2"/>
</dbReference>
<dbReference type="InterPro" id="IPR014325">
    <property type="entry name" value="RNA_pol_sigma-E_actinobac"/>
</dbReference>
<comment type="caution">
    <text evidence="8">The sequence shown here is derived from an EMBL/GenBank/DDBJ whole genome shotgun (WGS) entry which is preliminary data.</text>
</comment>
<dbReference type="InterPro" id="IPR036388">
    <property type="entry name" value="WH-like_DNA-bd_sf"/>
</dbReference>
<evidence type="ECO:0000313" key="9">
    <source>
        <dbReference type="Proteomes" id="UP001332243"/>
    </source>
</evidence>
<evidence type="ECO:0000256" key="1">
    <source>
        <dbReference type="ARBA" id="ARBA00010641"/>
    </source>
</evidence>
<evidence type="ECO:0000313" key="8">
    <source>
        <dbReference type="EMBL" id="MEE6258129.1"/>
    </source>
</evidence>
<dbReference type="SUPFAM" id="SSF88659">
    <property type="entry name" value="Sigma3 and sigma4 domains of RNA polymerase sigma factors"/>
    <property type="match status" value="1"/>
</dbReference>
<sequence>MRAEAQQDYIEYVTGRLPRLRHLAYLLCGDEHRADDLVQQTITKLYVRWRRIRDVEHLDQYVRTMLLRTFLDERRRPWSRVGLLAEPPEPPPAPDCRVEDALALRAALARVPRRQQAVLVLRFLCDLGVDEVAQILGCSAGTVKSQSSRGLATMRRLLDGTEAQTVGR</sequence>
<dbReference type="InterPro" id="IPR013324">
    <property type="entry name" value="RNA_pol_sigma_r3/r4-like"/>
</dbReference>
<dbReference type="Gene3D" id="1.10.1740.10">
    <property type="match status" value="1"/>
</dbReference>
<keyword evidence="5" id="KW-0804">Transcription</keyword>
<reference evidence="8 9" key="1">
    <citation type="submission" date="2024-01" db="EMBL/GenBank/DDBJ databases">
        <title>Genome insights into Plantactinospora sonchi sp. nov.</title>
        <authorList>
            <person name="Wang L."/>
        </authorList>
    </citation>
    <scope>NUCLEOTIDE SEQUENCE [LARGE SCALE GENOMIC DNA]</scope>
    <source>
        <strain evidence="8 9">NEAU-QY2</strain>
    </source>
</reference>
<comment type="similarity">
    <text evidence="1">Belongs to the sigma-70 factor family. ECF subfamily.</text>
</comment>
<dbReference type="PANTHER" id="PTHR43133:SF50">
    <property type="entry name" value="ECF RNA POLYMERASE SIGMA FACTOR SIGM"/>
    <property type="match status" value="1"/>
</dbReference>
<evidence type="ECO:0000256" key="4">
    <source>
        <dbReference type="ARBA" id="ARBA00023125"/>
    </source>
</evidence>
<protein>
    <submittedName>
        <fullName evidence="8">SigE family RNA polymerase sigma factor</fullName>
    </submittedName>
</protein>
<dbReference type="NCBIfam" id="TIGR02937">
    <property type="entry name" value="sigma70-ECF"/>
    <property type="match status" value="1"/>
</dbReference>
<dbReference type="Proteomes" id="UP001332243">
    <property type="component" value="Unassembled WGS sequence"/>
</dbReference>
<keyword evidence="4" id="KW-0238">DNA-binding</keyword>
<dbReference type="NCBIfam" id="TIGR02983">
    <property type="entry name" value="SigE-fam_strep"/>
    <property type="match status" value="1"/>
</dbReference>
<keyword evidence="3" id="KW-0731">Sigma factor</keyword>
<dbReference type="Pfam" id="PF04542">
    <property type="entry name" value="Sigma70_r2"/>
    <property type="match status" value="1"/>
</dbReference>